<evidence type="ECO:0000256" key="1">
    <source>
        <dbReference type="ARBA" id="ARBA00007749"/>
    </source>
</evidence>
<dbReference type="GO" id="GO:0046872">
    <property type="term" value="F:metal ion binding"/>
    <property type="evidence" value="ECO:0007669"/>
    <property type="project" value="UniProtKB-KW"/>
</dbReference>
<accession>A0A2T6ASX3</accession>
<dbReference type="CDD" id="cd07720">
    <property type="entry name" value="OPHC2-like_MBL-fold"/>
    <property type="match status" value="1"/>
</dbReference>
<comment type="similarity">
    <text evidence="1">Belongs to the metallo-beta-lactamase superfamily.</text>
</comment>
<keyword evidence="4" id="KW-0862">Zinc</keyword>
<dbReference type="OrthoDB" id="9773738at2"/>
<proteinExistence type="inferred from homology"/>
<dbReference type="Pfam" id="PF00753">
    <property type="entry name" value="Lactamase_B"/>
    <property type="match status" value="1"/>
</dbReference>
<dbReference type="Proteomes" id="UP000244224">
    <property type="component" value="Unassembled WGS sequence"/>
</dbReference>
<keyword evidence="3 7" id="KW-0378">Hydrolase</keyword>
<dbReference type="SMART" id="SM00849">
    <property type="entry name" value="Lactamase_B"/>
    <property type="match status" value="1"/>
</dbReference>
<dbReference type="InterPro" id="IPR051013">
    <property type="entry name" value="MBL_superfamily_lactonases"/>
</dbReference>
<gene>
    <name evidence="7" type="ORF">C8N34_11591</name>
</gene>
<evidence type="ECO:0000313" key="7">
    <source>
        <dbReference type="EMBL" id="PTX46836.1"/>
    </source>
</evidence>
<dbReference type="EMBL" id="QBKP01000015">
    <property type="protein sequence ID" value="PTX46836.1"/>
    <property type="molecule type" value="Genomic_DNA"/>
</dbReference>
<evidence type="ECO:0000256" key="3">
    <source>
        <dbReference type="ARBA" id="ARBA00022801"/>
    </source>
</evidence>
<dbReference type="InterPro" id="IPR001279">
    <property type="entry name" value="Metallo-B-lactamas"/>
</dbReference>
<protein>
    <submittedName>
        <fullName evidence="7">Glyoxylase-like metal-dependent hydrolase (Beta-lactamase superfamily II)</fullName>
    </submittedName>
</protein>
<dbReference type="PANTHER" id="PTHR42978:SF6">
    <property type="entry name" value="QUORUM-QUENCHING LACTONASE YTNP-RELATED"/>
    <property type="match status" value="1"/>
</dbReference>
<dbReference type="PANTHER" id="PTHR42978">
    <property type="entry name" value="QUORUM-QUENCHING LACTONASE YTNP-RELATED-RELATED"/>
    <property type="match status" value="1"/>
</dbReference>
<sequence>MTAEATTPTLTRRAALFAAAAVPAMALAPRAARAAAPMQGAAQPGFHRFPLGEMEVTTLLVSTRPMENPNGTFGLNASPEDFAALAQANFLPADMSVNFFTPTLVNTGAELVLFDTGLAPEAITAALAAAGVTPDQVDVVVLTHMHGDHIGGLAGEAPTFTNARYVTGAVEHNHWSGAGNEGFDTKVKPLSDKMTMLDDGGSVAPGISAIAAFGHSPGHMAYRLESGGKSLVITADTVNHYVFSMQRPDWEVRFDMDKSAGAATRRKLLGMLAADRTPFIGYHMPFPAVGYVEAQGEGFRFVPASYQQML</sequence>
<evidence type="ECO:0000313" key="8">
    <source>
        <dbReference type="Proteomes" id="UP000244224"/>
    </source>
</evidence>
<dbReference type="RefSeq" id="WP_108130161.1">
    <property type="nucleotide sequence ID" value="NZ_QBKP01000015.1"/>
</dbReference>
<evidence type="ECO:0000259" key="6">
    <source>
        <dbReference type="SMART" id="SM00849"/>
    </source>
</evidence>
<dbReference type="PROSITE" id="PS51318">
    <property type="entry name" value="TAT"/>
    <property type="match status" value="1"/>
</dbReference>
<evidence type="ECO:0000256" key="4">
    <source>
        <dbReference type="ARBA" id="ARBA00022833"/>
    </source>
</evidence>
<dbReference type="GO" id="GO:0016787">
    <property type="term" value="F:hydrolase activity"/>
    <property type="evidence" value="ECO:0007669"/>
    <property type="project" value="UniProtKB-KW"/>
</dbReference>
<keyword evidence="8" id="KW-1185">Reference proteome</keyword>
<dbReference type="InterPro" id="IPR006311">
    <property type="entry name" value="TAT_signal"/>
</dbReference>
<keyword evidence="5" id="KW-0732">Signal</keyword>
<dbReference type="SUPFAM" id="SSF56281">
    <property type="entry name" value="Metallo-hydrolase/oxidoreductase"/>
    <property type="match status" value="1"/>
</dbReference>
<feature type="domain" description="Metallo-beta-lactamase" evidence="6">
    <location>
        <begin position="99"/>
        <end position="283"/>
    </location>
</feature>
<name>A0A2T6ASX3_9RHOB</name>
<feature type="signal peptide" evidence="5">
    <location>
        <begin position="1"/>
        <end position="34"/>
    </location>
</feature>
<evidence type="ECO:0000256" key="2">
    <source>
        <dbReference type="ARBA" id="ARBA00022723"/>
    </source>
</evidence>
<feature type="chain" id="PRO_5015600817" evidence="5">
    <location>
        <begin position="35"/>
        <end position="310"/>
    </location>
</feature>
<dbReference type="Gene3D" id="3.60.15.10">
    <property type="entry name" value="Ribonuclease Z/Hydroxyacylglutathione hydrolase-like"/>
    <property type="match status" value="1"/>
</dbReference>
<dbReference type="AlphaFoldDB" id="A0A2T6ASX3"/>
<comment type="caution">
    <text evidence="7">The sequence shown here is derived from an EMBL/GenBank/DDBJ whole genome shotgun (WGS) entry which is preliminary data.</text>
</comment>
<evidence type="ECO:0000256" key="5">
    <source>
        <dbReference type="SAM" id="SignalP"/>
    </source>
</evidence>
<keyword evidence="2" id="KW-0479">Metal-binding</keyword>
<reference evidence="7 8" key="1">
    <citation type="submission" date="2018-04" db="EMBL/GenBank/DDBJ databases">
        <title>Genomic Encyclopedia of Archaeal and Bacterial Type Strains, Phase II (KMG-II): from individual species to whole genera.</title>
        <authorList>
            <person name="Goeker M."/>
        </authorList>
    </citation>
    <scope>NUCLEOTIDE SEQUENCE [LARGE SCALE GENOMIC DNA]</scope>
    <source>
        <strain evidence="7 8">DSM 21823</strain>
    </source>
</reference>
<organism evidence="7 8">
    <name type="scientific">Gemmobacter caeni</name>
    <dbReference type="NCBI Taxonomy" id="589035"/>
    <lineage>
        <taxon>Bacteria</taxon>
        <taxon>Pseudomonadati</taxon>
        <taxon>Pseudomonadota</taxon>
        <taxon>Alphaproteobacteria</taxon>
        <taxon>Rhodobacterales</taxon>
        <taxon>Paracoccaceae</taxon>
        <taxon>Gemmobacter</taxon>
    </lineage>
</organism>
<dbReference type="InterPro" id="IPR036866">
    <property type="entry name" value="RibonucZ/Hydroxyglut_hydro"/>
</dbReference>